<dbReference type="AlphaFoldDB" id="K3YLS9"/>
<dbReference type="eggNOG" id="ENOG502QRR9">
    <property type="taxonomic scope" value="Eukaryota"/>
</dbReference>
<dbReference type="EnsemblPlants" id="KQL02714">
    <property type="protein sequence ID" value="KQL02714"/>
    <property type="gene ID" value="SETIT_015203mg"/>
</dbReference>
<evidence type="ECO:0000313" key="3">
    <source>
        <dbReference type="EnsemblPlants" id="KQL02714"/>
    </source>
</evidence>
<dbReference type="PANTHER" id="PTHR33390">
    <property type="entry name" value="STRESS UP-REGULATED NOD 19 PROTEIN"/>
    <property type="match status" value="1"/>
</dbReference>
<feature type="signal peptide" evidence="1">
    <location>
        <begin position="1"/>
        <end position="21"/>
    </location>
</feature>
<dbReference type="InterPro" id="IPR011692">
    <property type="entry name" value="Stress_up-reg_Nod19"/>
</dbReference>
<protein>
    <recommendedName>
        <fullName evidence="5">Amine oxidase</fullName>
    </recommendedName>
</protein>
<dbReference type="OrthoDB" id="1923469at2759"/>
<name>K3YLS9_SETIT</name>
<accession>K3YLS9</accession>
<proteinExistence type="predicted"/>
<reference evidence="2 4" key="1">
    <citation type="journal article" date="2012" name="Nat. Biotechnol.">
        <title>Reference genome sequence of the model plant Setaria.</title>
        <authorList>
            <person name="Bennetzen J.L."/>
            <person name="Schmutz J."/>
            <person name="Wang H."/>
            <person name="Percifield R."/>
            <person name="Hawkins J."/>
            <person name="Pontaroli A.C."/>
            <person name="Estep M."/>
            <person name="Feng L."/>
            <person name="Vaughn J.N."/>
            <person name="Grimwood J."/>
            <person name="Jenkins J."/>
            <person name="Barry K."/>
            <person name="Lindquist E."/>
            <person name="Hellsten U."/>
            <person name="Deshpande S."/>
            <person name="Wang X."/>
            <person name="Wu X."/>
            <person name="Mitros T."/>
            <person name="Triplett J."/>
            <person name="Yang X."/>
            <person name="Ye C.Y."/>
            <person name="Mauro-Herrera M."/>
            <person name="Wang L."/>
            <person name="Li P."/>
            <person name="Sharma M."/>
            <person name="Sharma R."/>
            <person name="Ronald P.C."/>
            <person name="Panaud O."/>
            <person name="Kellogg E.A."/>
            <person name="Brutnell T.P."/>
            <person name="Doust A.N."/>
            <person name="Tuskan G.A."/>
            <person name="Rokhsar D."/>
            <person name="Devos K.M."/>
        </authorList>
    </citation>
    <scope>NUCLEOTIDE SEQUENCE [LARGE SCALE GENOMIC DNA]</scope>
    <source>
        <strain evidence="4">cv. Yugu1</strain>
        <strain evidence="2">Yugu1</strain>
    </source>
</reference>
<organism evidence="2">
    <name type="scientific">Setaria italica</name>
    <name type="common">Foxtail millet</name>
    <name type="synonym">Panicum italicum</name>
    <dbReference type="NCBI Taxonomy" id="4555"/>
    <lineage>
        <taxon>Eukaryota</taxon>
        <taxon>Viridiplantae</taxon>
        <taxon>Streptophyta</taxon>
        <taxon>Embryophyta</taxon>
        <taxon>Tracheophyta</taxon>
        <taxon>Spermatophyta</taxon>
        <taxon>Magnoliopsida</taxon>
        <taxon>Liliopsida</taxon>
        <taxon>Poales</taxon>
        <taxon>Poaceae</taxon>
        <taxon>PACMAD clade</taxon>
        <taxon>Panicoideae</taxon>
        <taxon>Panicodae</taxon>
        <taxon>Paniceae</taxon>
        <taxon>Cenchrinae</taxon>
        <taxon>Setaria</taxon>
    </lineage>
</organism>
<dbReference type="HOGENOM" id="CLU_037268_1_0_1"/>
<dbReference type="Pfam" id="PF07712">
    <property type="entry name" value="SURNod19"/>
    <property type="match status" value="1"/>
</dbReference>
<dbReference type="PANTHER" id="PTHR33390:SF1">
    <property type="entry name" value="STRESS UP-REGULATED NOD 19 PROTEIN"/>
    <property type="match status" value="1"/>
</dbReference>
<evidence type="ECO:0000313" key="2">
    <source>
        <dbReference type="EMBL" id="RCV32058.1"/>
    </source>
</evidence>
<dbReference type="Gramene" id="KQL02714">
    <property type="protein sequence ID" value="KQL02714"/>
    <property type="gene ID" value="SETIT_015203mg"/>
</dbReference>
<reference evidence="3" key="3">
    <citation type="submission" date="2018-08" db="UniProtKB">
        <authorList>
            <consortium name="EnsemblPlants"/>
        </authorList>
    </citation>
    <scope>IDENTIFICATION</scope>
    <source>
        <strain evidence="3">Yugu1</strain>
    </source>
</reference>
<sequence>MRREIPPFLVVLLTLLSAATASLPSEALSVRGHHRLKSKTFMSPAILLRPGSVSNKWYLDIVFPRGHIALKSFNAEVVDEHGAPPYFAAKDAAEARGLPTTIPARNSGVCARTLGQYYGPGSEARRTATWVPDPYAVEAGDPAAPPEGYEELWSLNVHAIDTRGAADRLGCTECRCCWLCPGTASLFFSHSPAQGRR</sequence>
<dbReference type="EMBL" id="CM003533">
    <property type="protein sequence ID" value="RCV32058.1"/>
    <property type="molecule type" value="Genomic_DNA"/>
</dbReference>
<keyword evidence="1" id="KW-0732">Signal</keyword>
<dbReference type="OMA" id="CTECRCC"/>
<dbReference type="EMBL" id="AGNK02004000">
    <property type="status" value="NOT_ANNOTATED_CDS"/>
    <property type="molecule type" value="Genomic_DNA"/>
</dbReference>
<dbReference type="Proteomes" id="UP000004995">
    <property type="component" value="Unassembled WGS sequence"/>
</dbReference>
<gene>
    <name evidence="2" type="ORF">SETIT_6G227900v2</name>
</gene>
<feature type="chain" id="PRO_5010126926" description="Amine oxidase" evidence="1">
    <location>
        <begin position="22"/>
        <end position="197"/>
    </location>
</feature>
<dbReference type="STRING" id="4555.K3YLS9"/>
<evidence type="ECO:0000313" key="4">
    <source>
        <dbReference type="Proteomes" id="UP000004995"/>
    </source>
</evidence>
<evidence type="ECO:0008006" key="5">
    <source>
        <dbReference type="Google" id="ProtNLM"/>
    </source>
</evidence>
<reference evidence="2" key="2">
    <citation type="submission" date="2015-07" db="EMBL/GenBank/DDBJ databases">
        <authorList>
            <person name="Noorani M."/>
        </authorList>
    </citation>
    <scope>NUCLEOTIDE SEQUENCE</scope>
    <source>
        <strain evidence="2">Yugu1</strain>
    </source>
</reference>
<evidence type="ECO:0000256" key="1">
    <source>
        <dbReference type="SAM" id="SignalP"/>
    </source>
</evidence>
<keyword evidence="4" id="KW-1185">Reference proteome</keyword>